<feature type="compositionally biased region" description="Low complexity" evidence="2">
    <location>
        <begin position="42"/>
        <end position="64"/>
    </location>
</feature>
<dbReference type="InterPro" id="IPR010433">
    <property type="entry name" value="EIF-4B_pln"/>
</dbReference>
<comment type="caution">
    <text evidence="3">The sequence shown here is derived from an EMBL/GenBank/DDBJ whole genome shotgun (WGS) entry which is preliminary data.</text>
</comment>
<keyword evidence="1" id="KW-0175">Coiled coil</keyword>
<feature type="compositionally biased region" description="Gly residues" evidence="2">
    <location>
        <begin position="250"/>
        <end position="290"/>
    </location>
</feature>
<feature type="coiled-coil region" evidence="1">
    <location>
        <begin position="99"/>
        <end position="126"/>
    </location>
</feature>
<dbReference type="EMBL" id="JALLPB020000167">
    <property type="protein sequence ID" value="KAL3816073.1"/>
    <property type="molecule type" value="Genomic_DNA"/>
</dbReference>
<evidence type="ECO:0000256" key="2">
    <source>
        <dbReference type="SAM" id="MobiDB-lite"/>
    </source>
</evidence>
<dbReference type="AlphaFoldDB" id="A0ABD3RV33"/>
<gene>
    <name evidence="3" type="ORF">ACHAXA_009711</name>
</gene>
<evidence type="ECO:0000256" key="1">
    <source>
        <dbReference type="SAM" id="Coils"/>
    </source>
</evidence>
<keyword evidence="4" id="KW-1185">Reference proteome</keyword>
<evidence type="ECO:0000313" key="4">
    <source>
        <dbReference type="Proteomes" id="UP001530377"/>
    </source>
</evidence>
<reference evidence="3 4" key="1">
    <citation type="submission" date="2024-10" db="EMBL/GenBank/DDBJ databases">
        <title>Updated reference genomes for cyclostephanoid diatoms.</title>
        <authorList>
            <person name="Roberts W.R."/>
            <person name="Alverson A.J."/>
        </authorList>
    </citation>
    <scope>NUCLEOTIDE SEQUENCE [LARGE SCALE GENOMIC DNA]</scope>
    <source>
        <strain evidence="3 4">AJA228-03</strain>
    </source>
</reference>
<feature type="compositionally biased region" description="Basic and acidic residues" evidence="2">
    <location>
        <begin position="9"/>
        <end position="19"/>
    </location>
</feature>
<name>A0ABD3RV33_9STRA</name>
<accession>A0ABD3RV33</accession>
<feature type="compositionally biased region" description="Gly residues" evidence="2">
    <location>
        <begin position="160"/>
        <end position="173"/>
    </location>
</feature>
<dbReference type="PANTHER" id="PTHR32091:SF20">
    <property type="entry name" value="EUKARYOTIC TRANSLATION INITIATION FACTOR 4B1"/>
    <property type="match status" value="1"/>
</dbReference>
<feature type="region of interest" description="Disordered" evidence="2">
    <location>
        <begin position="1"/>
        <end position="72"/>
    </location>
</feature>
<dbReference type="Pfam" id="PF06273">
    <property type="entry name" value="eIF-4B"/>
    <property type="match status" value="1"/>
</dbReference>
<protein>
    <submittedName>
        <fullName evidence="3">Uncharacterized protein</fullName>
    </submittedName>
</protein>
<feature type="compositionally biased region" description="Low complexity" evidence="2">
    <location>
        <begin position="200"/>
        <end position="216"/>
    </location>
</feature>
<sequence>MNSWADESEDHHHGNERPLEQAPSEYTGGGGVRPRLQLKPRSANPGSSDPSSSSSSSGGSKSNPFGAAKPREEVLASKGIDASLVDMRVERKASVARLTAEQDRRVEALRKELTDVEERLREANEMELPEEDLRVESESKRDELNALIASFHEVNFAERNGGGGGGGSGSGGGGRKEQGQWKSVIRDDRSGLQRAPAEYTTGGASSASSVLSSTTAKKFERPSERRRRLEQQKQREGVGVGGKHGRGGRGGRGQGGGERTQQEGGGGGHYDGRGSRGGGYNDEGYSGSGRGSNNSGYNEKYASDRYNY</sequence>
<feature type="compositionally biased region" description="Basic and acidic residues" evidence="2">
    <location>
        <begin position="217"/>
        <end position="236"/>
    </location>
</feature>
<dbReference type="Proteomes" id="UP001530377">
    <property type="component" value="Unassembled WGS sequence"/>
</dbReference>
<proteinExistence type="predicted"/>
<dbReference type="PANTHER" id="PTHR32091">
    <property type="entry name" value="EUKARYOTIC TRANSLATION INITIATION FACTOR 4B"/>
    <property type="match status" value="1"/>
</dbReference>
<feature type="compositionally biased region" description="Basic and acidic residues" evidence="2">
    <location>
        <begin position="174"/>
        <end position="191"/>
    </location>
</feature>
<feature type="region of interest" description="Disordered" evidence="2">
    <location>
        <begin position="156"/>
        <end position="308"/>
    </location>
</feature>
<evidence type="ECO:0000313" key="3">
    <source>
        <dbReference type="EMBL" id="KAL3816073.1"/>
    </source>
</evidence>
<organism evidence="3 4">
    <name type="scientific">Cyclostephanos tholiformis</name>
    <dbReference type="NCBI Taxonomy" id="382380"/>
    <lineage>
        <taxon>Eukaryota</taxon>
        <taxon>Sar</taxon>
        <taxon>Stramenopiles</taxon>
        <taxon>Ochrophyta</taxon>
        <taxon>Bacillariophyta</taxon>
        <taxon>Coscinodiscophyceae</taxon>
        <taxon>Thalassiosirophycidae</taxon>
        <taxon>Stephanodiscales</taxon>
        <taxon>Stephanodiscaceae</taxon>
        <taxon>Cyclostephanos</taxon>
    </lineage>
</organism>